<evidence type="ECO:0000256" key="1">
    <source>
        <dbReference type="SAM" id="Phobius"/>
    </source>
</evidence>
<feature type="transmembrane region" description="Helical" evidence="1">
    <location>
        <begin position="281"/>
        <end position="304"/>
    </location>
</feature>
<keyword evidence="1" id="KW-1133">Transmembrane helix</keyword>
<feature type="transmembrane region" description="Helical" evidence="1">
    <location>
        <begin position="242"/>
        <end position="261"/>
    </location>
</feature>
<keyword evidence="1" id="KW-0812">Transmembrane</keyword>
<dbReference type="EMBL" id="JAULSU010000002">
    <property type="protein sequence ID" value="KAK0625862.1"/>
    <property type="molecule type" value="Genomic_DNA"/>
</dbReference>
<evidence type="ECO:0000313" key="3">
    <source>
        <dbReference type="Proteomes" id="UP001175000"/>
    </source>
</evidence>
<feature type="transmembrane region" description="Helical" evidence="1">
    <location>
        <begin position="38"/>
        <end position="61"/>
    </location>
</feature>
<keyword evidence="3" id="KW-1185">Reference proteome</keyword>
<name>A0AA39X220_9PEZI</name>
<feature type="transmembrane region" description="Helical" evidence="1">
    <location>
        <begin position="204"/>
        <end position="230"/>
    </location>
</feature>
<accession>A0AA39X220</accession>
<sequence>MNFRGYTSDPVIHAADLAGAVPPELSLTWLGESQDRRVLIGIATTTVVASLVVGCRVASVFLVQRRVAHDDRLAVLALGLLLLHTLLSGRLITLGSTRHVEYLQYVMPNSTLSHTAALKHAAQLVQMASLLLARLAGLAHFYDICASSSFSSISESNSGKESGTGGLLRAIRLIAGGIIFGSLIQGLRTFSPEGGLTGVDLGDGVFNAGVSLLCGGLVFAIPLGLVWLGGFGGRMQGQKADGFKGVLMMGALTTGISLLRLSLARQNAVSLDPSWEYGPALAVQGAEVGMTLIAISLPGVGPLWDGWMRGRKRGKRFGRE</sequence>
<protein>
    <submittedName>
        <fullName evidence="2">Uncharacterized protein</fullName>
    </submittedName>
</protein>
<evidence type="ECO:0000313" key="2">
    <source>
        <dbReference type="EMBL" id="KAK0625862.1"/>
    </source>
</evidence>
<feature type="transmembrane region" description="Helical" evidence="1">
    <location>
        <begin position="124"/>
        <end position="145"/>
    </location>
</feature>
<proteinExistence type="predicted"/>
<dbReference type="AlphaFoldDB" id="A0AA39X220"/>
<keyword evidence="1" id="KW-0472">Membrane</keyword>
<comment type="caution">
    <text evidence="2">The sequence shown here is derived from an EMBL/GenBank/DDBJ whole genome shotgun (WGS) entry which is preliminary data.</text>
</comment>
<dbReference type="Proteomes" id="UP001175000">
    <property type="component" value="Unassembled WGS sequence"/>
</dbReference>
<gene>
    <name evidence="2" type="ORF">B0T14DRAFT_471319</name>
</gene>
<feature type="transmembrane region" description="Helical" evidence="1">
    <location>
        <begin position="166"/>
        <end position="184"/>
    </location>
</feature>
<feature type="transmembrane region" description="Helical" evidence="1">
    <location>
        <begin position="73"/>
        <end position="92"/>
    </location>
</feature>
<reference evidence="2" key="1">
    <citation type="submission" date="2023-06" db="EMBL/GenBank/DDBJ databases">
        <title>Genome-scale phylogeny and comparative genomics of the fungal order Sordariales.</title>
        <authorList>
            <consortium name="Lawrence Berkeley National Laboratory"/>
            <person name="Hensen N."/>
            <person name="Bonometti L."/>
            <person name="Westerberg I."/>
            <person name="Brannstrom I.O."/>
            <person name="Guillou S."/>
            <person name="Cros-Aarteil S."/>
            <person name="Calhoun S."/>
            <person name="Haridas S."/>
            <person name="Kuo A."/>
            <person name="Mondo S."/>
            <person name="Pangilinan J."/>
            <person name="Riley R."/>
            <person name="Labutti K."/>
            <person name="Andreopoulos B."/>
            <person name="Lipzen A."/>
            <person name="Chen C."/>
            <person name="Yanf M."/>
            <person name="Daum C."/>
            <person name="Ng V."/>
            <person name="Clum A."/>
            <person name="Steindorff A."/>
            <person name="Ohm R."/>
            <person name="Martin F."/>
            <person name="Silar P."/>
            <person name="Natvig D."/>
            <person name="Lalanne C."/>
            <person name="Gautier V."/>
            <person name="Ament-Velasquez S.L."/>
            <person name="Kruys A."/>
            <person name="Hutchinson M.I."/>
            <person name="Powell A.J."/>
            <person name="Barry K."/>
            <person name="Miller A.N."/>
            <person name="Grigoriev I.V."/>
            <person name="Debuchy R."/>
            <person name="Gladieux P."/>
            <person name="Thoren M.H."/>
            <person name="Johannesson H."/>
        </authorList>
    </citation>
    <scope>NUCLEOTIDE SEQUENCE</scope>
    <source>
        <strain evidence="2">CBS 606.72</strain>
    </source>
</reference>
<organism evidence="2 3">
    <name type="scientific">Immersiella caudata</name>
    <dbReference type="NCBI Taxonomy" id="314043"/>
    <lineage>
        <taxon>Eukaryota</taxon>
        <taxon>Fungi</taxon>
        <taxon>Dikarya</taxon>
        <taxon>Ascomycota</taxon>
        <taxon>Pezizomycotina</taxon>
        <taxon>Sordariomycetes</taxon>
        <taxon>Sordariomycetidae</taxon>
        <taxon>Sordariales</taxon>
        <taxon>Lasiosphaeriaceae</taxon>
        <taxon>Immersiella</taxon>
    </lineage>
</organism>